<proteinExistence type="predicted"/>
<evidence type="ECO:0000313" key="2">
    <source>
        <dbReference type="Proteomes" id="UP000434101"/>
    </source>
</evidence>
<gene>
    <name evidence="1" type="ORF">GS429_09095</name>
</gene>
<accession>A0A6B0VLX7</accession>
<dbReference type="AlphaFoldDB" id="A0A6B0VLX7"/>
<dbReference type="InterPro" id="IPR058821">
    <property type="entry name" value="Double_WHD-containing_halo"/>
</dbReference>
<dbReference type="Proteomes" id="UP000434101">
    <property type="component" value="Unassembled WGS sequence"/>
</dbReference>
<evidence type="ECO:0000313" key="1">
    <source>
        <dbReference type="EMBL" id="MXV62213.1"/>
    </source>
</evidence>
<dbReference type="RefSeq" id="WP_328821316.1">
    <property type="nucleotide sequence ID" value="NZ_WUYX01000028.1"/>
</dbReference>
<protein>
    <submittedName>
        <fullName evidence="1">Uncharacterized protein</fullName>
    </submittedName>
</protein>
<dbReference type="Pfam" id="PF25947">
    <property type="entry name" value="WHD_halo_double"/>
    <property type="match status" value="1"/>
</dbReference>
<name>A0A6B0VLX7_9EURY</name>
<dbReference type="EMBL" id="WUYX01000028">
    <property type="protein sequence ID" value="MXV62213.1"/>
    <property type="molecule type" value="Genomic_DNA"/>
</dbReference>
<comment type="caution">
    <text evidence="1">The sequence shown here is derived from an EMBL/GenBank/DDBJ whole genome shotgun (WGS) entry which is preliminary data.</text>
</comment>
<reference evidence="1 2" key="1">
    <citation type="submission" date="2020-01" db="EMBL/GenBank/DDBJ databases">
        <title>Natronorubrum sp. JWXQ-INN 674 isolated from Inner Mongolia Autonomous Region of China.</title>
        <authorList>
            <person name="Xue Q."/>
        </authorList>
    </citation>
    <scope>NUCLEOTIDE SEQUENCE [LARGE SCALE GENOMIC DNA]</scope>
    <source>
        <strain evidence="1 2">JWXQ-INN-674</strain>
    </source>
</reference>
<sequence>MQFKPVPEAPENAEGVEAILEAVPATAGAVDDCCAHLLEETRLETRSEAETWLTFLRALELAAEESAGYRRAVDPSLESVALQQAFRERVVAASTVLDALETADEPASVEAVFDAVRGEIPGYEREKLGDRFEPVWTERVRRLLEWAVVLELAERTAAADRYRYRSSSVSDETDG</sequence>
<organism evidence="1 2">
    <name type="scientific">Natronorubrum halalkaliphilum</name>
    <dbReference type="NCBI Taxonomy" id="2691917"/>
    <lineage>
        <taxon>Archaea</taxon>
        <taxon>Methanobacteriati</taxon>
        <taxon>Methanobacteriota</taxon>
        <taxon>Stenosarchaea group</taxon>
        <taxon>Halobacteria</taxon>
        <taxon>Halobacteriales</taxon>
        <taxon>Natrialbaceae</taxon>
        <taxon>Natronorubrum</taxon>
    </lineage>
</organism>
<keyword evidence="2" id="KW-1185">Reference proteome</keyword>